<comment type="caution">
    <text evidence="1">The sequence shown here is derived from an EMBL/GenBank/DDBJ whole genome shotgun (WGS) entry which is preliminary data.</text>
</comment>
<protein>
    <submittedName>
        <fullName evidence="1">Uncharacterized protein</fullName>
    </submittedName>
</protein>
<evidence type="ECO:0000313" key="1">
    <source>
        <dbReference type="EMBL" id="GBM99632.1"/>
    </source>
</evidence>
<reference evidence="1 2" key="1">
    <citation type="journal article" date="2019" name="Sci. Rep.">
        <title>Orb-weaving spider Araneus ventricosus genome elucidates the spidroin gene catalogue.</title>
        <authorList>
            <person name="Kono N."/>
            <person name="Nakamura H."/>
            <person name="Ohtoshi R."/>
            <person name="Moran D.A.P."/>
            <person name="Shinohara A."/>
            <person name="Yoshida Y."/>
            <person name="Fujiwara M."/>
            <person name="Mori M."/>
            <person name="Tomita M."/>
            <person name="Arakawa K."/>
        </authorList>
    </citation>
    <scope>NUCLEOTIDE SEQUENCE [LARGE SCALE GENOMIC DNA]</scope>
</reference>
<sequence>MPRAPRVAGYAASASLFDYMFSLATPPLMPTLPPRLCFLICDEIYICCRCRSRCAHCLMRAADVLFFVDLLSPDIAITREHDIMLFTVSAYAATLCRLREGATSERHARWYFQPLTPRCVAPVPMRTERCFVDLLSQRFCQRRSRVTPLDVAATRPARCVGSFFFDWL</sequence>
<proteinExistence type="predicted"/>
<gene>
    <name evidence="1" type="ORF">AVEN_157596_1</name>
</gene>
<organism evidence="1 2">
    <name type="scientific">Araneus ventricosus</name>
    <name type="common">Orbweaver spider</name>
    <name type="synonym">Epeira ventricosa</name>
    <dbReference type="NCBI Taxonomy" id="182803"/>
    <lineage>
        <taxon>Eukaryota</taxon>
        <taxon>Metazoa</taxon>
        <taxon>Ecdysozoa</taxon>
        <taxon>Arthropoda</taxon>
        <taxon>Chelicerata</taxon>
        <taxon>Arachnida</taxon>
        <taxon>Araneae</taxon>
        <taxon>Araneomorphae</taxon>
        <taxon>Entelegynae</taxon>
        <taxon>Araneoidea</taxon>
        <taxon>Araneidae</taxon>
        <taxon>Araneus</taxon>
    </lineage>
</organism>
<name>A0A4Y2KDZ3_ARAVE</name>
<dbReference type="AlphaFoldDB" id="A0A4Y2KDZ3"/>
<dbReference type="Proteomes" id="UP000499080">
    <property type="component" value="Unassembled WGS sequence"/>
</dbReference>
<dbReference type="EMBL" id="BGPR01004435">
    <property type="protein sequence ID" value="GBM99632.1"/>
    <property type="molecule type" value="Genomic_DNA"/>
</dbReference>
<keyword evidence="2" id="KW-1185">Reference proteome</keyword>
<accession>A0A4Y2KDZ3</accession>
<evidence type="ECO:0000313" key="2">
    <source>
        <dbReference type="Proteomes" id="UP000499080"/>
    </source>
</evidence>